<accession>A0A9P4JSX4</accession>
<feature type="region of interest" description="Disordered" evidence="1">
    <location>
        <begin position="493"/>
        <end position="569"/>
    </location>
</feature>
<feature type="compositionally biased region" description="Basic and acidic residues" evidence="1">
    <location>
        <begin position="386"/>
        <end position="401"/>
    </location>
</feature>
<feature type="region of interest" description="Disordered" evidence="1">
    <location>
        <begin position="643"/>
        <end position="671"/>
    </location>
</feature>
<feature type="compositionally biased region" description="Basic and acidic residues" evidence="1">
    <location>
        <begin position="435"/>
        <end position="445"/>
    </location>
</feature>
<gene>
    <name evidence="3" type="ORF">GQ43DRAFT_414597</name>
</gene>
<reference evidence="3" key="1">
    <citation type="journal article" date="2020" name="Stud. Mycol.">
        <title>101 Dothideomycetes genomes: a test case for predicting lifestyles and emergence of pathogens.</title>
        <authorList>
            <person name="Haridas S."/>
            <person name="Albert R."/>
            <person name="Binder M."/>
            <person name="Bloem J."/>
            <person name="Labutti K."/>
            <person name="Salamov A."/>
            <person name="Andreopoulos B."/>
            <person name="Baker S."/>
            <person name="Barry K."/>
            <person name="Bills G."/>
            <person name="Bluhm B."/>
            <person name="Cannon C."/>
            <person name="Castanera R."/>
            <person name="Culley D."/>
            <person name="Daum C."/>
            <person name="Ezra D."/>
            <person name="Gonzalez J."/>
            <person name="Henrissat B."/>
            <person name="Kuo A."/>
            <person name="Liang C."/>
            <person name="Lipzen A."/>
            <person name="Lutzoni F."/>
            <person name="Magnuson J."/>
            <person name="Mondo S."/>
            <person name="Nolan M."/>
            <person name="Ohm R."/>
            <person name="Pangilinan J."/>
            <person name="Park H.-J."/>
            <person name="Ramirez L."/>
            <person name="Alfaro M."/>
            <person name="Sun H."/>
            <person name="Tritt A."/>
            <person name="Yoshinaga Y."/>
            <person name="Zwiers L.-H."/>
            <person name="Turgeon B."/>
            <person name="Goodwin S."/>
            <person name="Spatafora J."/>
            <person name="Crous P."/>
            <person name="Grigoriev I."/>
        </authorList>
    </citation>
    <scope>NUCLEOTIDE SEQUENCE</scope>
    <source>
        <strain evidence="3">ATCC 74209</strain>
    </source>
</reference>
<evidence type="ECO:0000256" key="1">
    <source>
        <dbReference type="SAM" id="MobiDB-lite"/>
    </source>
</evidence>
<feature type="compositionally biased region" description="Basic and acidic residues" evidence="1">
    <location>
        <begin position="166"/>
        <end position="181"/>
    </location>
</feature>
<protein>
    <submittedName>
        <fullName evidence="3">Uncharacterized protein</fullName>
    </submittedName>
</protein>
<evidence type="ECO:0000256" key="2">
    <source>
        <dbReference type="SAM" id="Phobius"/>
    </source>
</evidence>
<name>A0A9P4JSX4_9PLEO</name>
<dbReference type="AlphaFoldDB" id="A0A9P4JSX4"/>
<dbReference type="PANTHER" id="PTHR42088">
    <property type="entry name" value="YALI0F10131P"/>
    <property type="match status" value="1"/>
</dbReference>
<feature type="compositionally biased region" description="Basic and acidic residues" evidence="1">
    <location>
        <begin position="588"/>
        <end position="597"/>
    </location>
</feature>
<feature type="transmembrane region" description="Helical" evidence="2">
    <location>
        <begin position="73"/>
        <end position="91"/>
    </location>
</feature>
<feature type="compositionally biased region" description="Low complexity" evidence="1">
    <location>
        <begin position="524"/>
        <end position="546"/>
    </location>
</feature>
<sequence length="712" mass="76802">MDNLQPHGHARFHRARRTSTEEAYDIVPRELVPEAPTRPLLEPAKALLVPRSSCTNDTDDGCHKATQTPTLPIVLGVVIPLVGAIIVLIYLHRRHVKKLRMEDANDPHKSLDFGVDPAVAGGKNRRKGAPDMVMTEKPGRARGMSIDMDMKSPYILPGNLRGSRESLHSLSRSMHDPDDPYRPVTESIRGGSSLNRYPTRDNASMMTTSSGTPSRKGMNDGLLQNAQRMSKSFPLRGASMSPTERTMPEIKFPDPVAAPRSFSPLGSPERALSPPALRPGNHGVSPPVPPMPQNNLVAGGPLPPNPPPAPAPPALNEPSQSSDLPNLHDTRAAGQASPSPPPLPRVASQAAVMESDTKTTSFMSDSSYAGGFKVTPPSPQASETEFPEKKVLSPQPRKPETKAPVGLGVDDLGYDPRRLSMSVRPLPSEDPNENPEERANRIRSFYKEYFDESKPEPAGGYTANYEDYGDGEHLDGTIFDPYTGNFIVAQPSAPFAQPVTRRAMTPPPRAPPRQFGGPRPGHFSGSAASSPRGPPRGMSSMSGRLPAPKPKKALPPPSPLSSLPTPHKLKEDAMIFDAMDFAPPVSYRDRQLGRRPDSPLGTPRPFSPAVRPHTPLASSFDDLAAMPSPHLLRKSGTFTALDFAPPPRFRDTGSGMSDAGSIRSNRSGMSQAGRMAIRNGAYRVSKIPKEVVGTKEDIVSSLRPTLNMVAPA</sequence>
<dbReference type="OrthoDB" id="5417135at2759"/>
<proteinExistence type="predicted"/>
<keyword evidence="2" id="KW-1133">Transmembrane helix</keyword>
<feature type="region of interest" description="Disordered" evidence="1">
    <location>
        <begin position="234"/>
        <end position="445"/>
    </location>
</feature>
<feature type="region of interest" description="Disordered" evidence="1">
    <location>
        <begin position="1"/>
        <end position="21"/>
    </location>
</feature>
<comment type="caution">
    <text evidence="3">The sequence shown here is derived from an EMBL/GenBank/DDBJ whole genome shotgun (WGS) entry which is preliminary data.</text>
</comment>
<feature type="region of interest" description="Disordered" evidence="1">
    <location>
        <begin position="588"/>
        <end position="610"/>
    </location>
</feature>
<feature type="compositionally biased region" description="Polar residues" evidence="1">
    <location>
        <begin position="190"/>
        <end position="213"/>
    </location>
</feature>
<feature type="compositionally biased region" description="Pro residues" evidence="1">
    <location>
        <begin position="301"/>
        <end position="315"/>
    </location>
</feature>
<dbReference type="PANTHER" id="PTHR42088:SF1">
    <property type="entry name" value="YALI0F10131P"/>
    <property type="match status" value="1"/>
</dbReference>
<dbReference type="Proteomes" id="UP000799536">
    <property type="component" value="Unassembled WGS sequence"/>
</dbReference>
<feature type="compositionally biased region" description="Basic residues" evidence="1">
    <location>
        <begin position="8"/>
        <end position="17"/>
    </location>
</feature>
<keyword evidence="2" id="KW-0812">Transmembrane</keyword>
<feature type="compositionally biased region" description="Polar residues" evidence="1">
    <location>
        <begin position="358"/>
        <end position="367"/>
    </location>
</feature>
<evidence type="ECO:0000313" key="3">
    <source>
        <dbReference type="EMBL" id="KAF2201988.1"/>
    </source>
</evidence>
<feature type="region of interest" description="Disordered" evidence="1">
    <location>
        <begin position="115"/>
        <end position="137"/>
    </location>
</feature>
<keyword evidence="4" id="KW-1185">Reference proteome</keyword>
<evidence type="ECO:0000313" key="4">
    <source>
        <dbReference type="Proteomes" id="UP000799536"/>
    </source>
</evidence>
<feature type="region of interest" description="Disordered" evidence="1">
    <location>
        <begin position="166"/>
        <end position="219"/>
    </location>
</feature>
<dbReference type="EMBL" id="ML993953">
    <property type="protein sequence ID" value="KAF2201988.1"/>
    <property type="molecule type" value="Genomic_DNA"/>
</dbReference>
<organism evidence="3 4">
    <name type="scientific">Delitschia confertaspora ATCC 74209</name>
    <dbReference type="NCBI Taxonomy" id="1513339"/>
    <lineage>
        <taxon>Eukaryota</taxon>
        <taxon>Fungi</taxon>
        <taxon>Dikarya</taxon>
        <taxon>Ascomycota</taxon>
        <taxon>Pezizomycotina</taxon>
        <taxon>Dothideomycetes</taxon>
        <taxon>Pleosporomycetidae</taxon>
        <taxon>Pleosporales</taxon>
        <taxon>Delitschiaceae</taxon>
        <taxon>Delitschia</taxon>
    </lineage>
</organism>
<keyword evidence="2" id="KW-0472">Membrane</keyword>